<dbReference type="SUPFAM" id="SSF53756">
    <property type="entry name" value="UDP-Glycosyltransferase/glycogen phosphorylase"/>
    <property type="match status" value="1"/>
</dbReference>
<dbReference type="NCBIfam" id="TIGR04047">
    <property type="entry name" value="MSMEG_0565_glyc"/>
    <property type="match status" value="1"/>
</dbReference>
<accession>A0A7G7MDN8</accession>
<dbReference type="EMBL" id="CP060131">
    <property type="protein sequence ID" value="QNG50899.1"/>
    <property type="molecule type" value="Genomic_DNA"/>
</dbReference>
<dbReference type="Proteomes" id="UP000515728">
    <property type="component" value="Chromosome"/>
</dbReference>
<gene>
    <name evidence="5" type="ORF">H6H00_22265</name>
</gene>
<dbReference type="PANTHER" id="PTHR46401:SF2">
    <property type="entry name" value="GLYCOSYLTRANSFERASE WBBK-RELATED"/>
    <property type="match status" value="1"/>
</dbReference>
<dbReference type="InterPro" id="IPR001296">
    <property type="entry name" value="Glyco_trans_1"/>
</dbReference>
<dbReference type="KEGG" id="ppel:H6H00_22265"/>
<reference evidence="5 6" key="1">
    <citation type="submission" date="2020-08" db="EMBL/GenBank/DDBJ databases">
        <authorList>
            <person name="Mo P."/>
        </authorList>
    </citation>
    <scope>NUCLEOTIDE SEQUENCE [LARGE SCALE GENOMIC DNA]</scope>
    <source>
        <strain evidence="5 6">CGMCC 4.1532</strain>
    </source>
</reference>
<dbReference type="Gene3D" id="3.40.50.2000">
    <property type="entry name" value="Glycogen Phosphorylase B"/>
    <property type="match status" value="2"/>
</dbReference>
<evidence type="ECO:0000313" key="5">
    <source>
        <dbReference type="EMBL" id="QNG50899.1"/>
    </source>
</evidence>
<keyword evidence="2" id="KW-0808">Transferase</keyword>
<dbReference type="AlphaFoldDB" id="A0A7G7MDN8"/>
<dbReference type="GO" id="GO:0009103">
    <property type="term" value="P:lipopolysaccharide biosynthetic process"/>
    <property type="evidence" value="ECO:0007669"/>
    <property type="project" value="TreeGrafter"/>
</dbReference>
<dbReference type="RefSeq" id="WP_185717660.1">
    <property type="nucleotide sequence ID" value="NZ_BAAAWI010000001.1"/>
</dbReference>
<dbReference type="GO" id="GO:0016757">
    <property type="term" value="F:glycosyltransferase activity"/>
    <property type="evidence" value="ECO:0007669"/>
    <property type="project" value="UniProtKB-KW"/>
</dbReference>
<evidence type="ECO:0000259" key="4">
    <source>
        <dbReference type="Pfam" id="PF13439"/>
    </source>
</evidence>
<feature type="domain" description="Glycosyltransferase subfamily 4-like N-terminal" evidence="4">
    <location>
        <begin position="8"/>
        <end position="167"/>
    </location>
</feature>
<organism evidence="5 6">
    <name type="scientific">Pseudonocardia petroleophila</name>
    <dbReference type="NCBI Taxonomy" id="37331"/>
    <lineage>
        <taxon>Bacteria</taxon>
        <taxon>Bacillati</taxon>
        <taxon>Actinomycetota</taxon>
        <taxon>Actinomycetes</taxon>
        <taxon>Pseudonocardiales</taxon>
        <taxon>Pseudonocardiaceae</taxon>
        <taxon>Pseudonocardia</taxon>
    </lineage>
</organism>
<protein>
    <submittedName>
        <fullName evidence="5">MSMEG_0565 family glycosyltransferase</fullName>
    </submittedName>
</protein>
<dbReference type="InterPro" id="IPR023986">
    <property type="entry name" value="GlycosylTfrase_MSMEG0565"/>
</dbReference>
<evidence type="ECO:0000256" key="1">
    <source>
        <dbReference type="ARBA" id="ARBA00022676"/>
    </source>
</evidence>
<keyword evidence="6" id="KW-1185">Reference proteome</keyword>
<dbReference type="InterPro" id="IPR028098">
    <property type="entry name" value="Glyco_trans_4-like_N"/>
</dbReference>
<name>A0A7G7MDN8_9PSEU</name>
<feature type="domain" description="Glycosyl transferase family 1" evidence="3">
    <location>
        <begin position="182"/>
        <end position="350"/>
    </location>
</feature>
<dbReference type="CDD" id="cd03801">
    <property type="entry name" value="GT4_PimA-like"/>
    <property type="match status" value="1"/>
</dbReference>
<sequence>MTYSTKPRGGVVHTLCLAEELHRQGYPVHVVTLGDPDVGFFRPVDVPHTIVPVRERAGTLDERVFAAIDALTDGLRGLAGRFDILHPQDCISARAAVAVRDDGAPVTVVRTVHHVDDFTTPALIDCQAKAIHQPDRVLVVSEQWRGILRDEYGVTPDVVPNGVDTARFPPVTAQQRAALRERVGARERFLLLAVGGVEPRKGTHHLFEALGALARDRDERPVLAVVGGHSFQDYTAYRDAALASLPSLGLELGVDVVQLGTVDEAELAGWYSAADALAFPSVKEGWGLVVLEALSMGLPVVASDLPVFGEYLTDGVDALLPAVGDSPALADALHRIVTDHALRDRLRTAGHAVAGRYTWAASAQRHREVYAEIRRTRP</sequence>
<proteinExistence type="predicted"/>
<evidence type="ECO:0000259" key="3">
    <source>
        <dbReference type="Pfam" id="PF00534"/>
    </source>
</evidence>
<keyword evidence="1" id="KW-0328">Glycosyltransferase</keyword>
<dbReference type="Pfam" id="PF13439">
    <property type="entry name" value="Glyco_transf_4"/>
    <property type="match status" value="1"/>
</dbReference>
<evidence type="ECO:0000256" key="2">
    <source>
        <dbReference type="ARBA" id="ARBA00022679"/>
    </source>
</evidence>
<evidence type="ECO:0000313" key="6">
    <source>
        <dbReference type="Proteomes" id="UP000515728"/>
    </source>
</evidence>
<dbReference type="PANTHER" id="PTHR46401">
    <property type="entry name" value="GLYCOSYLTRANSFERASE WBBK-RELATED"/>
    <property type="match status" value="1"/>
</dbReference>
<dbReference type="Pfam" id="PF00534">
    <property type="entry name" value="Glycos_transf_1"/>
    <property type="match status" value="1"/>
</dbReference>